<keyword evidence="4" id="KW-0460">Magnesium</keyword>
<evidence type="ECO:0000259" key="6">
    <source>
        <dbReference type="Pfam" id="PF10150"/>
    </source>
</evidence>
<dbReference type="PANTHER" id="PTHR30001:SF0">
    <property type="entry name" value="RIBONUCLEASE G"/>
    <property type="match status" value="1"/>
</dbReference>
<evidence type="ECO:0000256" key="1">
    <source>
        <dbReference type="ARBA" id="ARBA00001946"/>
    </source>
</evidence>
<accession>A0A7G1I7E5</accession>
<evidence type="ECO:0000256" key="2">
    <source>
        <dbReference type="ARBA" id="ARBA00022723"/>
    </source>
</evidence>
<keyword evidence="8" id="KW-1185">Reference proteome</keyword>
<comment type="cofactor">
    <cofactor evidence="1">
        <name>Mg(2+)</name>
        <dbReference type="ChEBI" id="CHEBI:18420"/>
    </cofactor>
</comment>
<evidence type="ECO:0000313" key="8">
    <source>
        <dbReference type="Proteomes" id="UP000516380"/>
    </source>
</evidence>
<dbReference type="Proteomes" id="UP000516380">
    <property type="component" value="Chromosome"/>
</dbReference>
<evidence type="ECO:0000256" key="5">
    <source>
        <dbReference type="ARBA" id="ARBA00022884"/>
    </source>
</evidence>
<dbReference type="GO" id="GO:0046872">
    <property type="term" value="F:metal ion binding"/>
    <property type="evidence" value="ECO:0007669"/>
    <property type="project" value="UniProtKB-KW"/>
</dbReference>
<dbReference type="InterPro" id="IPR004659">
    <property type="entry name" value="RNase_E/G"/>
</dbReference>
<dbReference type="AlphaFoldDB" id="A0A7G1I7E5"/>
<reference evidence="7 8" key="1">
    <citation type="submission" date="2020-07" db="EMBL/GenBank/DDBJ databases">
        <title>Mycobacterium kansasii (former subtype) with zoonotic potential isolated from diseased indoor pet cat, Japan.</title>
        <authorList>
            <person name="Fukano H."/>
            <person name="Terazono T."/>
            <person name="Hoshino Y."/>
        </authorList>
    </citation>
    <scope>NUCLEOTIDE SEQUENCE [LARGE SCALE GENOMIC DNA]</scope>
    <source>
        <strain evidence="7 8">Kuro-I</strain>
    </source>
</reference>
<dbReference type="InterPro" id="IPR019307">
    <property type="entry name" value="RNA-bd_AU-1/RNase_E/G"/>
</dbReference>
<dbReference type="Pfam" id="PF10150">
    <property type="entry name" value="RNase_E_G"/>
    <property type="match status" value="1"/>
</dbReference>
<keyword evidence="3" id="KW-0378">Hydrolase</keyword>
<keyword evidence="2" id="KW-0479">Metal-binding</keyword>
<dbReference type="GO" id="GO:0006364">
    <property type="term" value="P:rRNA processing"/>
    <property type="evidence" value="ECO:0007669"/>
    <property type="project" value="TreeGrafter"/>
</dbReference>
<dbReference type="PANTHER" id="PTHR30001">
    <property type="entry name" value="RIBONUCLEASE"/>
    <property type="match status" value="1"/>
</dbReference>
<evidence type="ECO:0000313" key="7">
    <source>
        <dbReference type="EMBL" id="BCI86887.1"/>
    </source>
</evidence>
<dbReference type="GO" id="GO:0004540">
    <property type="term" value="F:RNA nuclease activity"/>
    <property type="evidence" value="ECO:0007669"/>
    <property type="project" value="InterPro"/>
</dbReference>
<name>A0A7G1I7E5_MYCKA</name>
<organism evidence="7 8">
    <name type="scientific">Mycobacterium kansasii</name>
    <dbReference type="NCBI Taxonomy" id="1768"/>
    <lineage>
        <taxon>Bacteria</taxon>
        <taxon>Bacillati</taxon>
        <taxon>Actinomycetota</taxon>
        <taxon>Actinomycetes</taxon>
        <taxon>Mycobacteriales</taxon>
        <taxon>Mycobacteriaceae</taxon>
        <taxon>Mycobacterium</taxon>
    </lineage>
</organism>
<dbReference type="GO" id="GO:0005737">
    <property type="term" value="C:cytoplasm"/>
    <property type="evidence" value="ECO:0007669"/>
    <property type="project" value="TreeGrafter"/>
</dbReference>
<dbReference type="GO" id="GO:0016787">
    <property type="term" value="F:hydrolase activity"/>
    <property type="evidence" value="ECO:0007669"/>
    <property type="project" value="UniProtKB-KW"/>
</dbReference>
<sequence length="158" mass="17410">MLVKVIRDLFNEDFAGLIVSGDEAWTTINDYVNSVAPDLVSKLTKYEPAELAEGQTRPDVFAVHRIDEQLTKAMDRKVWLPSGGTLVIDRTEAMTVIDVNTGKFTGSGAISSRPSPRTTWRRPRRSCVSCACVTSAASWSSTSSTWCWNRTATWCCAG</sequence>
<feature type="domain" description="RNA-binding protein AU-1/Ribonuclease E/G" evidence="6">
    <location>
        <begin position="2"/>
        <end position="110"/>
    </location>
</feature>
<dbReference type="EMBL" id="AP023343">
    <property type="protein sequence ID" value="BCI86887.1"/>
    <property type="molecule type" value="Genomic_DNA"/>
</dbReference>
<proteinExistence type="predicted"/>
<evidence type="ECO:0000256" key="3">
    <source>
        <dbReference type="ARBA" id="ARBA00022801"/>
    </source>
</evidence>
<protein>
    <recommendedName>
        <fullName evidence="6">RNA-binding protein AU-1/Ribonuclease E/G domain-containing protein</fullName>
    </recommendedName>
</protein>
<evidence type="ECO:0000256" key="4">
    <source>
        <dbReference type="ARBA" id="ARBA00022842"/>
    </source>
</evidence>
<dbReference type="GO" id="GO:0003723">
    <property type="term" value="F:RNA binding"/>
    <property type="evidence" value="ECO:0007669"/>
    <property type="project" value="UniProtKB-KW"/>
</dbReference>
<gene>
    <name evidence="7" type="ORF">NIIDMKKI_20930</name>
</gene>
<keyword evidence="5" id="KW-0694">RNA-binding</keyword>